<evidence type="ECO:0000313" key="6">
    <source>
        <dbReference type="Proteomes" id="UP000800984"/>
    </source>
</evidence>
<dbReference type="InterPro" id="IPR000524">
    <property type="entry name" value="Tscrpt_reg_HTH_GntR"/>
</dbReference>
<dbReference type="PANTHER" id="PTHR38445">
    <property type="entry name" value="HTH-TYPE TRANSCRIPTIONAL REPRESSOR YTRA"/>
    <property type="match status" value="1"/>
</dbReference>
<dbReference type="Pfam" id="PF00392">
    <property type="entry name" value="GntR"/>
    <property type="match status" value="1"/>
</dbReference>
<organism evidence="5 6">
    <name type="scientific">Flavobacterium difficile</name>
    <dbReference type="NCBI Taxonomy" id="2709659"/>
    <lineage>
        <taxon>Bacteria</taxon>
        <taxon>Pseudomonadati</taxon>
        <taxon>Bacteroidota</taxon>
        <taxon>Flavobacteriia</taxon>
        <taxon>Flavobacteriales</taxon>
        <taxon>Flavobacteriaceae</taxon>
        <taxon>Flavobacterium</taxon>
    </lineage>
</organism>
<dbReference type="Gene3D" id="1.10.10.10">
    <property type="entry name" value="Winged helix-like DNA-binding domain superfamily/Winged helix DNA-binding domain"/>
    <property type="match status" value="1"/>
</dbReference>
<evidence type="ECO:0000256" key="3">
    <source>
        <dbReference type="ARBA" id="ARBA00023163"/>
    </source>
</evidence>
<reference evidence="5 6" key="1">
    <citation type="submission" date="2020-02" db="EMBL/GenBank/DDBJ databases">
        <authorList>
            <person name="Chen W.-M."/>
        </authorList>
    </citation>
    <scope>NUCLEOTIDE SEQUENCE [LARGE SCALE GENOMIC DNA]</scope>
    <source>
        <strain evidence="5 6">KDG-16</strain>
    </source>
</reference>
<dbReference type="Proteomes" id="UP000800984">
    <property type="component" value="Unassembled WGS sequence"/>
</dbReference>
<dbReference type="SMART" id="SM00345">
    <property type="entry name" value="HTH_GNTR"/>
    <property type="match status" value="1"/>
</dbReference>
<accession>A0ABX0I7Y9</accession>
<keyword evidence="3" id="KW-0804">Transcription</keyword>
<sequence length="330" mass="38352">MISIDNQSSVPKYKQLITAIEKAIVENKLVKNEKLPSINRICMRHQLSRDTVMLAYNELKKRGVIYAILGKGYFVKSIAFNYEQRIFLLFDELNSFKEDILNSFLETIKDKAHVDIFFHHFNREMFTKLIDDSLGNYSKYIVMPSNLEKTTETISKLPTQETYILDQTREDLKKYPAVYQNFIKDMFSALEKGLDRLKKYQKLFLIFPGKKEPIGMVIGFENFCKTYHFEFEINSEFDTNTFQKGNVYVLPNDRDLVQIIESASDFQFHIGKDIGLISYNDTPLKKVVANGITTISTDFSEMGQLLAQMILTNSKENIENKSQLILRNSL</sequence>
<dbReference type="EMBL" id="JAAJBT010000003">
    <property type="protein sequence ID" value="NHM01842.1"/>
    <property type="molecule type" value="Genomic_DNA"/>
</dbReference>
<dbReference type="RefSeq" id="WP_166076929.1">
    <property type="nucleotide sequence ID" value="NZ_JAAJBT010000003.1"/>
</dbReference>
<evidence type="ECO:0000313" key="5">
    <source>
        <dbReference type="EMBL" id="NHM01842.1"/>
    </source>
</evidence>
<gene>
    <name evidence="5" type="ORF">G4D72_06945</name>
</gene>
<dbReference type="PANTHER" id="PTHR38445:SF10">
    <property type="entry name" value="GNTR-FAMILY TRANSCRIPTIONAL REGULATOR"/>
    <property type="match status" value="1"/>
</dbReference>
<proteinExistence type="predicted"/>
<feature type="domain" description="HTH gntR-type" evidence="4">
    <location>
        <begin position="10"/>
        <end position="78"/>
    </location>
</feature>
<dbReference type="SUPFAM" id="SSF46785">
    <property type="entry name" value="Winged helix' DNA-binding domain"/>
    <property type="match status" value="1"/>
</dbReference>
<comment type="caution">
    <text evidence="5">The sequence shown here is derived from an EMBL/GenBank/DDBJ whole genome shotgun (WGS) entry which is preliminary data.</text>
</comment>
<dbReference type="InterPro" id="IPR046335">
    <property type="entry name" value="LacI/GalR-like_sensor"/>
</dbReference>
<keyword evidence="6" id="KW-1185">Reference proteome</keyword>
<dbReference type="InterPro" id="IPR028082">
    <property type="entry name" value="Peripla_BP_I"/>
</dbReference>
<keyword evidence="1" id="KW-0805">Transcription regulation</keyword>
<name>A0ABX0I7Y9_9FLAO</name>
<protein>
    <submittedName>
        <fullName evidence="5">GntR family transcriptional regulator</fullName>
    </submittedName>
</protein>
<dbReference type="InterPro" id="IPR036390">
    <property type="entry name" value="WH_DNA-bd_sf"/>
</dbReference>
<evidence type="ECO:0000256" key="2">
    <source>
        <dbReference type="ARBA" id="ARBA00023125"/>
    </source>
</evidence>
<evidence type="ECO:0000256" key="1">
    <source>
        <dbReference type="ARBA" id="ARBA00023015"/>
    </source>
</evidence>
<dbReference type="Gene3D" id="3.40.50.2300">
    <property type="match status" value="2"/>
</dbReference>
<dbReference type="PROSITE" id="PS50949">
    <property type="entry name" value="HTH_GNTR"/>
    <property type="match status" value="1"/>
</dbReference>
<keyword evidence="2" id="KW-0238">DNA-binding</keyword>
<evidence type="ECO:0000259" key="4">
    <source>
        <dbReference type="PROSITE" id="PS50949"/>
    </source>
</evidence>
<dbReference type="CDD" id="cd07377">
    <property type="entry name" value="WHTH_GntR"/>
    <property type="match status" value="1"/>
</dbReference>
<dbReference type="Pfam" id="PF13377">
    <property type="entry name" value="Peripla_BP_3"/>
    <property type="match status" value="1"/>
</dbReference>
<dbReference type="SUPFAM" id="SSF53822">
    <property type="entry name" value="Periplasmic binding protein-like I"/>
    <property type="match status" value="1"/>
</dbReference>
<dbReference type="InterPro" id="IPR036388">
    <property type="entry name" value="WH-like_DNA-bd_sf"/>
</dbReference>